<dbReference type="PROSITE" id="PS50110">
    <property type="entry name" value="RESPONSE_REGULATORY"/>
    <property type="match status" value="1"/>
</dbReference>
<protein>
    <recommendedName>
        <fullName evidence="2">histidine kinase</fullName>
        <ecNumber evidence="2">2.7.13.3</ecNumber>
    </recommendedName>
</protein>
<dbReference type="Proteomes" id="UP000318081">
    <property type="component" value="Chromosome"/>
</dbReference>
<dbReference type="PANTHER" id="PTHR43047">
    <property type="entry name" value="TWO-COMPONENT HISTIDINE PROTEIN KINASE"/>
    <property type="match status" value="1"/>
</dbReference>
<keyword evidence="4 10" id="KW-0808">Transferase</keyword>
<dbReference type="InterPro" id="IPR036890">
    <property type="entry name" value="HATPase_C_sf"/>
</dbReference>
<dbReference type="PROSITE" id="PS50109">
    <property type="entry name" value="HIS_KIN"/>
    <property type="match status" value="1"/>
</dbReference>
<dbReference type="CDD" id="cd17574">
    <property type="entry name" value="REC_OmpR"/>
    <property type="match status" value="1"/>
</dbReference>
<name>A0ABX5XW68_9BACT</name>
<organism evidence="10 11">
    <name type="scientific">Stieleria magnilauensis</name>
    <dbReference type="NCBI Taxonomy" id="2527963"/>
    <lineage>
        <taxon>Bacteria</taxon>
        <taxon>Pseudomonadati</taxon>
        <taxon>Planctomycetota</taxon>
        <taxon>Planctomycetia</taxon>
        <taxon>Pirellulales</taxon>
        <taxon>Pirellulaceae</taxon>
        <taxon>Stieleria</taxon>
    </lineage>
</organism>
<dbReference type="SMART" id="SM00387">
    <property type="entry name" value="HATPase_c"/>
    <property type="match status" value="1"/>
</dbReference>
<dbReference type="Gene3D" id="3.30.565.10">
    <property type="entry name" value="Histidine kinase-like ATPase, C-terminal domain"/>
    <property type="match status" value="1"/>
</dbReference>
<dbReference type="InterPro" id="IPR004358">
    <property type="entry name" value="Sig_transdc_His_kin-like_C"/>
</dbReference>
<feature type="domain" description="Response regulatory" evidence="9">
    <location>
        <begin position="2"/>
        <end position="118"/>
    </location>
</feature>
<dbReference type="Pfam" id="PF00072">
    <property type="entry name" value="Response_reg"/>
    <property type="match status" value="1"/>
</dbReference>
<dbReference type="InterPro" id="IPR011006">
    <property type="entry name" value="CheY-like_superfamily"/>
</dbReference>
<evidence type="ECO:0000256" key="1">
    <source>
        <dbReference type="ARBA" id="ARBA00000085"/>
    </source>
</evidence>
<evidence type="ECO:0000256" key="2">
    <source>
        <dbReference type="ARBA" id="ARBA00012438"/>
    </source>
</evidence>
<dbReference type="PANTHER" id="PTHR43047:SF72">
    <property type="entry name" value="OSMOSENSING HISTIDINE PROTEIN KINASE SLN1"/>
    <property type="match status" value="1"/>
</dbReference>
<feature type="modified residue" description="4-aspartylphosphate" evidence="6">
    <location>
        <position position="51"/>
    </location>
</feature>
<proteinExistence type="predicted"/>
<accession>A0ABX5XW68</accession>
<gene>
    <name evidence="10" type="primary">zraS_3</name>
    <name evidence="10" type="ORF">TBK1r_46850</name>
</gene>
<dbReference type="InterPro" id="IPR003661">
    <property type="entry name" value="HisK_dim/P_dom"/>
</dbReference>
<dbReference type="SMART" id="SM00448">
    <property type="entry name" value="REC"/>
    <property type="match status" value="1"/>
</dbReference>
<dbReference type="EMBL" id="CP036432">
    <property type="protein sequence ID" value="QDV85670.1"/>
    <property type="molecule type" value="Genomic_DNA"/>
</dbReference>
<keyword evidence="5" id="KW-0418">Kinase</keyword>
<evidence type="ECO:0000259" key="8">
    <source>
        <dbReference type="PROSITE" id="PS50109"/>
    </source>
</evidence>
<keyword evidence="3 6" id="KW-0597">Phosphoprotein</keyword>
<dbReference type="Pfam" id="PF02518">
    <property type="entry name" value="HATPase_c"/>
    <property type="match status" value="1"/>
</dbReference>
<keyword evidence="11" id="KW-1185">Reference proteome</keyword>
<feature type="domain" description="Histidine kinase" evidence="8">
    <location>
        <begin position="156"/>
        <end position="404"/>
    </location>
</feature>
<dbReference type="CDD" id="cd00082">
    <property type="entry name" value="HisKA"/>
    <property type="match status" value="1"/>
</dbReference>
<evidence type="ECO:0000313" key="11">
    <source>
        <dbReference type="Proteomes" id="UP000318081"/>
    </source>
</evidence>
<keyword evidence="7" id="KW-0175">Coiled coil</keyword>
<sequence>MKILVADDSAMMRHVLVESLKQWDYEIVATENGAEAWERYQQERFPLVLSDWMMPEMDGLELVTRIRASQATDYTYIILLTAKSEKEDLVHAMEAGADDFLIKPCDTEELRVRVREGERIIRLEQSLAEQNRRLRETQAALVQSEKLAGLGQLAAGMAHEINNPISIVANNLSVLRREVAVLAETLSSYRRLSETLVAARPDLADEIRQLEEDCDWEWTEENLPRLFESSSKGLKRVRDIVNNLRDFARLDEAELDEMDINAAITSTLQVLAHKMKAGQVSVEKCLRDDLPRVTCHPAKIHQVLYNLLLNGIQATAPGGRVVVRTSADEEGTITVEVEDHGSGIEAEHLPRIFDPFFTTRPVGGGTGLGLAISYEIVRDHGGTIEVESEMGRGSTFRVTLPPRPKTE</sequence>
<evidence type="ECO:0000259" key="9">
    <source>
        <dbReference type="PROSITE" id="PS50110"/>
    </source>
</evidence>
<dbReference type="SUPFAM" id="SSF52172">
    <property type="entry name" value="CheY-like"/>
    <property type="match status" value="1"/>
</dbReference>
<evidence type="ECO:0000313" key="10">
    <source>
        <dbReference type="EMBL" id="QDV85670.1"/>
    </source>
</evidence>
<dbReference type="EC" id="2.7.13.3" evidence="2"/>
<comment type="catalytic activity">
    <reaction evidence="1">
        <text>ATP + protein L-histidine = ADP + protein N-phospho-L-histidine.</text>
        <dbReference type="EC" id="2.7.13.3"/>
    </reaction>
</comment>
<dbReference type="PRINTS" id="PR00344">
    <property type="entry name" value="BCTRLSENSOR"/>
</dbReference>
<dbReference type="RefSeq" id="WP_145215684.1">
    <property type="nucleotide sequence ID" value="NZ_CP036432.1"/>
</dbReference>
<evidence type="ECO:0000256" key="5">
    <source>
        <dbReference type="ARBA" id="ARBA00022777"/>
    </source>
</evidence>
<dbReference type="InterPro" id="IPR005467">
    <property type="entry name" value="His_kinase_dom"/>
</dbReference>
<dbReference type="InterPro" id="IPR001789">
    <property type="entry name" value="Sig_transdc_resp-reg_receiver"/>
</dbReference>
<dbReference type="Gene3D" id="3.40.50.2300">
    <property type="match status" value="1"/>
</dbReference>
<dbReference type="SUPFAM" id="SSF47384">
    <property type="entry name" value="Homodimeric domain of signal transducing histidine kinase"/>
    <property type="match status" value="1"/>
</dbReference>
<dbReference type="Pfam" id="PF00512">
    <property type="entry name" value="HisKA"/>
    <property type="match status" value="1"/>
</dbReference>
<evidence type="ECO:0000256" key="7">
    <source>
        <dbReference type="SAM" id="Coils"/>
    </source>
</evidence>
<evidence type="ECO:0000256" key="6">
    <source>
        <dbReference type="PROSITE-ProRule" id="PRU00169"/>
    </source>
</evidence>
<dbReference type="InterPro" id="IPR036097">
    <property type="entry name" value="HisK_dim/P_sf"/>
</dbReference>
<dbReference type="Gene3D" id="1.10.287.130">
    <property type="match status" value="1"/>
</dbReference>
<reference evidence="10 11" key="1">
    <citation type="submission" date="2019-02" db="EMBL/GenBank/DDBJ databases">
        <title>Deep-cultivation of Planctomycetes and their phenomic and genomic characterization uncovers novel biology.</title>
        <authorList>
            <person name="Wiegand S."/>
            <person name="Jogler M."/>
            <person name="Boedeker C."/>
            <person name="Pinto D."/>
            <person name="Vollmers J."/>
            <person name="Rivas-Marin E."/>
            <person name="Kohn T."/>
            <person name="Peeters S.H."/>
            <person name="Heuer A."/>
            <person name="Rast P."/>
            <person name="Oberbeckmann S."/>
            <person name="Bunk B."/>
            <person name="Jeske O."/>
            <person name="Meyerdierks A."/>
            <person name="Storesund J.E."/>
            <person name="Kallscheuer N."/>
            <person name="Luecker S."/>
            <person name="Lage O.M."/>
            <person name="Pohl T."/>
            <person name="Merkel B.J."/>
            <person name="Hornburger P."/>
            <person name="Mueller R.-W."/>
            <person name="Bruemmer F."/>
            <person name="Labrenz M."/>
            <person name="Spormann A.M."/>
            <person name="Op den Camp H."/>
            <person name="Overmann J."/>
            <person name="Amann R."/>
            <person name="Jetten M.S.M."/>
            <person name="Mascher T."/>
            <person name="Medema M.H."/>
            <person name="Devos D.P."/>
            <person name="Kaster A.-K."/>
            <person name="Ovreas L."/>
            <person name="Rohde M."/>
            <person name="Galperin M.Y."/>
            <person name="Jogler C."/>
        </authorList>
    </citation>
    <scope>NUCLEOTIDE SEQUENCE [LARGE SCALE GENOMIC DNA]</scope>
    <source>
        <strain evidence="10 11">TBK1r</strain>
    </source>
</reference>
<dbReference type="SMART" id="SM00388">
    <property type="entry name" value="HisKA"/>
    <property type="match status" value="1"/>
</dbReference>
<dbReference type="SUPFAM" id="SSF55874">
    <property type="entry name" value="ATPase domain of HSP90 chaperone/DNA topoisomerase II/histidine kinase"/>
    <property type="match status" value="1"/>
</dbReference>
<dbReference type="GO" id="GO:0004673">
    <property type="term" value="F:protein histidine kinase activity"/>
    <property type="evidence" value="ECO:0007669"/>
    <property type="project" value="UniProtKB-EC"/>
</dbReference>
<evidence type="ECO:0000256" key="4">
    <source>
        <dbReference type="ARBA" id="ARBA00022679"/>
    </source>
</evidence>
<dbReference type="InterPro" id="IPR003594">
    <property type="entry name" value="HATPase_dom"/>
</dbReference>
<evidence type="ECO:0000256" key="3">
    <source>
        <dbReference type="ARBA" id="ARBA00022553"/>
    </source>
</evidence>
<feature type="coiled-coil region" evidence="7">
    <location>
        <begin position="120"/>
        <end position="147"/>
    </location>
</feature>